<dbReference type="Gene3D" id="1.20.1260.20">
    <property type="entry name" value="PPE superfamily"/>
    <property type="match status" value="1"/>
</dbReference>
<dbReference type="Pfam" id="PF00823">
    <property type="entry name" value="PPE"/>
    <property type="match status" value="1"/>
</dbReference>
<organism evidence="4 5">
    <name type="scientific">Nocardia brasiliensis</name>
    <dbReference type="NCBI Taxonomy" id="37326"/>
    <lineage>
        <taxon>Bacteria</taxon>
        <taxon>Bacillati</taxon>
        <taxon>Actinomycetota</taxon>
        <taxon>Actinomycetes</taxon>
        <taxon>Mycobacteriales</taxon>
        <taxon>Nocardiaceae</taxon>
        <taxon>Nocardia</taxon>
    </lineage>
</organism>
<feature type="compositionally biased region" description="Low complexity" evidence="2">
    <location>
        <begin position="337"/>
        <end position="356"/>
    </location>
</feature>
<evidence type="ECO:0000256" key="1">
    <source>
        <dbReference type="ARBA" id="ARBA00010652"/>
    </source>
</evidence>
<feature type="region of interest" description="Disordered" evidence="2">
    <location>
        <begin position="333"/>
        <end position="363"/>
    </location>
</feature>
<reference evidence="4 5" key="1">
    <citation type="journal article" date="2019" name="ACS Chem. Biol.">
        <title>Identification and Mobilization of a Cryptic Antibiotic Biosynthesis Gene Locus from a Human-Pathogenic Nocardia Isolate.</title>
        <authorList>
            <person name="Herisse M."/>
            <person name="Ishida K."/>
            <person name="Porter J.L."/>
            <person name="Howden B."/>
            <person name="Hertweck C."/>
            <person name="Stinear T.P."/>
            <person name="Pidot S.J."/>
        </authorList>
    </citation>
    <scope>NUCLEOTIDE SEQUENCE [LARGE SCALE GENOMIC DNA]</scope>
    <source>
        <strain evidence="4 5">AUSMDU00024985</strain>
    </source>
</reference>
<name>A0A6G9XN84_NOCBR</name>
<protein>
    <submittedName>
        <fullName evidence="4">PPE domain-containing protein</fullName>
    </submittedName>
</protein>
<gene>
    <name evidence="4" type="ORF">F5X71_08175</name>
</gene>
<dbReference type="EMBL" id="CP046171">
    <property type="protein sequence ID" value="QIS02303.1"/>
    <property type="molecule type" value="Genomic_DNA"/>
</dbReference>
<dbReference type="Proteomes" id="UP000501705">
    <property type="component" value="Chromosome"/>
</dbReference>
<accession>A0A6G9XN84</accession>
<proteinExistence type="inferred from homology"/>
<dbReference type="SUPFAM" id="SSF140459">
    <property type="entry name" value="PE/PPE dimer-like"/>
    <property type="match status" value="1"/>
</dbReference>
<dbReference type="InterPro" id="IPR038332">
    <property type="entry name" value="PPE_sf"/>
</dbReference>
<dbReference type="RefSeq" id="WP_167461398.1">
    <property type="nucleotide sequence ID" value="NZ_CP046171.1"/>
</dbReference>
<dbReference type="InterPro" id="IPR000030">
    <property type="entry name" value="PPE_dom"/>
</dbReference>
<sequence length="363" mass="35234">MVEPPQAGFTGTIWEAVPAEQLAHELTTGPGAAPMAETGLAYAEFAAVLGEAGTEFRAILSAVGSAWGSDSSEDGLAQLAGLSTWFDSITGAATDIAALATEQAAAYELAKLGMPPVGELNAAVRSAEEMLHGGLLGAPLAGLFDLAERQVDALGEQAAQVMRTYEAAGSKLAVPWQLEQAPAVSAGANLLAEQARRAAGTPAAPEPAATPVPAEVGYAPAVSVDLSALDLTPPPTVPVGGESLVLTALPQPGAFLTPVPTTPGTLPVATATPAALPPPVVSPAATAASSAPTPGSRAAAAEAGEIGEQIVVDAGFATAPAVLGATSAAAGVGGGTAPAAAGSTAAPAATGGAAAVFPRPEAR</sequence>
<evidence type="ECO:0000259" key="3">
    <source>
        <dbReference type="Pfam" id="PF00823"/>
    </source>
</evidence>
<evidence type="ECO:0000313" key="4">
    <source>
        <dbReference type="EMBL" id="QIS02303.1"/>
    </source>
</evidence>
<comment type="similarity">
    <text evidence="1">Belongs to the mycobacterial PPE family.</text>
</comment>
<feature type="domain" description="PPE" evidence="3">
    <location>
        <begin position="14"/>
        <end position="174"/>
    </location>
</feature>
<dbReference type="AlphaFoldDB" id="A0A6G9XN84"/>
<evidence type="ECO:0000256" key="2">
    <source>
        <dbReference type="SAM" id="MobiDB-lite"/>
    </source>
</evidence>
<evidence type="ECO:0000313" key="5">
    <source>
        <dbReference type="Proteomes" id="UP000501705"/>
    </source>
</evidence>